<dbReference type="InterPro" id="IPR000160">
    <property type="entry name" value="GGDEF_dom"/>
</dbReference>
<dbReference type="PANTHER" id="PTHR45138">
    <property type="entry name" value="REGULATORY COMPONENTS OF SENSORY TRANSDUCTION SYSTEM"/>
    <property type="match status" value="1"/>
</dbReference>
<evidence type="ECO:0000256" key="3">
    <source>
        <dbReference type="ARBA" id="ARBA00022692"/>
    </source>
</evidence>
<dbReference type="EC" id="2.7.7.65" evidence="10"/>
<dbReference type="SMART" id="SM00267">
    <property type="entry name" value="GGDEF"/>
    <property type="match status" value="1"/>
</dbReference>
<dbReference type="SMART" id="SM01049">
    <property type="entry name" value="Cache_2"/>
    <property type="match status" value="1"/>
</dbReference>
<dbReference type="Gene3D" id="6.10.340.10">
    <property type="match status" value="1"/>
</dbReference>
<dbReference type="CDD" id="cd06225">
    <property type="entry name" value="HAMP"/>
    <property type="match status" value="1"/>
</dbReference>
<dbReference type="InterPro" id="IPR050469">
    <property type="entry name" value="Diguanylate_Cyclase"/>
</dbReference>
<dbReference type="SUPFAM" id="SSF55073">
    <property type="entry name" value="Nucleotide cyclase"/>
    <property type="match status" value="1"/>
</dbReference>
<keyword evidence="3 7" id="KW-0812">Transmembrane</keyword>
<proteinExistence type="predicted"/>
<dbReference type="SUPFAM" id="SSF158472">
    <property type="entry name" value="HAMP domain-like"/>
    <property type="match status" value="1"/>
</dbReference>
<keyword evidence="4 7" id="KW-1133">Transmembrane helix</keyword>
<dbReference type="PROSITE" id="PS50885">
    <property type="entry name" value="HAMP"/>
    <property type="match status" value="1"/>
</dbReference>
<dbReference type="InterPro" id="IPR004010">
    <property type="entry name" value="Double_Cache_2"/>
</dbReference>
<dbReference type="RefSeq" id="WP_268048819.1">
    <property type="nucleotide sequence ID" value="NZ_JAPQES010000001.1"/>
</dbReference>
<dbReference type="Pfam" id="PF00990">
    <property type="entry name" value="GGDEF"/>
    <property type="match status" value="1"/>
</dbReference>
<dbReference type="Pfam" id="PF08269">
    <property type="entry name" value="dCache_2"/>
    <property type="match status" value="1"/>
</dbReference>
<sequence length="576" mass="66572">MRKLGFSKQIMLLLMSLVIICTVLTEVISYSMTSKLNNNLVMNNLQTLTESTYNLIDSSVNASIKNHLRAIAEKNKNIVELYYEKFIKGELSELEAKQAIESILGSQSIGETGYIYIVDSTGVLIDHPVLKGVDVSSYDFIKRQIEKKEGYIEYLWKNPGDERKPDKVLYMTYFEPWDYIISISSYKSEFINLVNTNDFKDNILSVTIGKTGYMHVMNSSGELIIHPKQEGVSIYNFVDTEGNYFIQEIIQKKNGSIIYPWKNPGEEGYKDKIVIYKYYEPMDWYLCSGVYIDEITEPIELMKKRLFTVFCFIFSLSALIALIYSRIILKPIKQLITATEKVIGGEFDIRIKSNRNDEIGELTKIFNDMIYRIKNYMEELNISNSRLEEINTTLEKKVKERTRQLELLSNQDSLTGLFNRRKLDEYLEQVWPKSLEYKEPLALLLIDIDHFKGYNDTYGHPAGDDCLKTVARTIKEMLRKEIDFVARYGGEEFLAVLKNTDQDTALFLAEQVRKGIENLKIPNSSSNISNYVTVSIGVCILNRFSNNDLKTFIELTDEALYKAKTEGRNQVKLHNY</sequence>
<dbReference type="InterPro" id="IPR029787">
    <property type="entry name" value="Nucleotide_cyclase"/>
</dbReference>
<keyword evidence="10" id="KW-0548">Nucleotidyltransferase</keyword>
<accession>A0ABT4CP03</accession>
<evidence type="ECO:0000256" key="6">
    <source>
        <dbReference type="SAM" id="Coils"/>
    </source>
</evidence>
<dbReference type="EMBL" id="JAPQES010000001">
    <property type="protein sequence ID" value="MCY6370183.1"/>
    <property type="molecule type" value="Genomic_DNA"/>
</dbReference>
<dbReference type="CDD" id="cd12912">
    <property type="entry name" value="PDC2_MCP_like"/>
    <property type="match status" value="1"/>
</dbReference>
<dbReference type="InterPro" id="IPR043128">
    <property type="entry name" value="Rev_trsase/Diguanyl_cyclase"/>
</dbReference>
<evidence type="ECO:0000259" key="8">
    <source>
        <dbReference type="PROSITE" id="PS50885"/>
    </source>
</evidence>
<organism evidence="10 11">
    <name type="scientific">Clostridium ganghwense</name>
    <dbReference type="NCBI Taxonomy" id="312089"/>
    <lineage>
        <taxon>Bacteria</taxon>
        <taxon>Bacillati</taxon>
        <taxon>Bacillota</taxon>
        <taxon>Clostridia</taxon>
        <taxon>Eubacteriales</taxon>
        <taxon>Clostridiaceae</taxon>
        <taxon>Clostridium</taxon>
    </lineage>
</organism>
<feature type="domain" description="HAMP" evidence="8">
    <location>
        <begin position="326"/>
        <end position="378"/>
    </location>
</feature>
<dbReference type="NCBIfam" id="TIGR00254">
    <property type="entry name" value="GGDEF"/>
    <property type="match status" value="1"/>
</dbReference>
<evidence type="ECO:0000313" key="11">
    <source>
        <dbReference type="Proteomes" id="UP001079657"/>
    </source>
</evidence>
<comment type="subcellular location">
    <subcellularLocation>
        <location evidence="1">Cell membrane</location>
        <topology evidence="1">Multi-pass membrane protein</topology>
    </subcellularLocation>
</comment>
<evidence type="ECO:0000313" key="10">
    <source>
        <dbReference type="EMBL" id="MCY6370183.1"/>
    </source>
</evidence>
<reference evidence="10" key="1">
    <citation type="submission" date="2022-12" db="EMBL/GenBank/DDBJ databases">
        <authorList>
            <person name="Wang J."/>
        </authorList>
    </citation>
    <scope>NUCLEOTIDE SEQUENCE</scope>
    <source>
        <strain evidence="10">HY-42-06</strain>
    </source>
</reference>
<evidence type="ECO:0000259" key="9">
    <source>
        <dbReference type="PROSITE" id="PS50887"/>
    </source>
</evidence>
<keyword evidence="6" id="KW-0175">Coiled coil</keyword>
<dbReference type="Gene3D" id="3.30.450.20">
    <property type="entry name" value="PAS domain"/>
    <property type="match status" value="2"/>
</dbReference>
<dbReference type="Gene3D" id="3.30.70.270">
    <property type="match status" value="1"/>
</dbReference>
<name>A0ABT4CP03_9CLOT</name>
<gene>
    <name evidence="10" type="ORF">OXH55_06010</name>
</gene>
<dbReference type="PROSITE" id="PS50887">
    <property type="entry name" value="GGDEF"/>
    <property type="match status" value="1"/>
</dbReference>
<dbReference type="PANTHER" id="PTHR45138:SF9">
    <property type="entry name" value="DIGUANYLATE CYCLASE DGCM-RELATED"/>
    <property type="match status" value="1"/>
</dbReference>
<protein>
    <submittedName>
        <fullName evidence="10">Diguanylate cyclase</fullName>
        <ecNumber evidence="10">2.7.7.65</ecNumber>
    </submittedName>
</protein>
<evidence type="ECO:0000256" key="5">
    <source>
        <dbReference type="ARBA" id="ARBA00023136"/>
    </source>
</evidence>
<feature type="coiled-coil region" evidence="6">
    <location>
        <begin position="373"/>
        <end position="411"/>
    </location>
</feature>
<dbReference type="InterPro" id="IPR003660">
    <property type="entry name" value="HAMP_dom"/>
</dbReference>
<dbReference type="InterPro" id="IPR033480">
    <property type="entry name" value="sCache_2"/>
</dbReference>
<keyword evidence="2" id="KW-1003">Cell membrane</keyword>
<evidence type="ECO:0000256" key="4">
    <source>
        <dbReference type="ARBA" id="ARBA00022989"/>
    </source>
</evidence>
<dbReference type="CDD" id="cd01949">
    <property type="entry name" value="GGDEF"/>
    <property type="match status" value="1"/>
</dbReference>
<evidence type="ECO:0000256" key="7">
    <source>
        <dbReference type="SAM" id="Phobius"/>
    </source>
</evidence>
<dbReference type="SMART" id="SM00304">
    <property type="entry name" value="HAMP"/>
    <property type="match status" value="1"/>
</dbReference>
<feature type="domain" description="GGDEF" evidence="9">
    <location>
        <begin position="439"/>
        <end position="576"/>
    </location>
</feature>
<dbReference type="Pfam" id="PF00672">
    <property type="entry name" value="HAMP"/>
    <property type="match status" value="1"/>
</dbReference>
<evidence type="ECO:0000256" key="1">
    <source>
        <dbReference type="ARBA" id="ARBA00004651"/>
    </source>
</evidence>
<evidence type="ECO:0000256" key="2">
    <source>
        <dbReference type="ARBA" id="ARBA00022475"/>
    </source>
</evidence>
<keyword evidence="10" id="KW-0808">Transferase</keyword>
<keyword evidence="5 7" id="KW-0472">Membrane</keyword>
<keyword evidence="11" id="KW-1185">Reference proteome</keyword>
<comment type="caution">
    <text evidence="10">The sequence shown here is derived from an EMBL/GenBank/DDBJ whole genome shotgun (WGS) entry which is preliminary data.</text>
</comment>
<dbReference type="Proteomes" id="UP001079657">
    <property type="component" value="Unassembled WGS sequence"/>
</dbReference>
<feature type="transmembrane region" description="Helical" evidence="7">
    <location>
        <begin position="306"/>
        <end position="324"/>
    </location>
</feature>
<dbReference type="GO" id="GO:0052621">
    <property type="term" value="F:diguanylate cyclase activity"/>
    <property type="evidence" value="ECO:0007669"/>
    <property type="project" value="UniProtKB-EC"/>
</dbReference>